<dbReference type="NCBIfam" id="TIGR00043">
    <property type="entry name" value="rRNA maturation RNase YbeY"/>
    <property type="match status" value="1"/>
</dbReference>
<gene>
    <name evidence="7 8" type="primary">ybeY</name>
    <name evidence="8" type="ORF">COV34_01265</name>
</gene>
<keyword evidence="6 7" id="KW-0862">Zinc</keyword>
<evidence type="ECO:0000256" key="6">
    <source>
        <dbReference type="ARBA" id="ARBA00022833"/>
    </source>
</evidence>
<evidence type="ECO:0000256" key="1">
    <source>
        <dbReference type="ARBA" id="ARBA00010875"/>
    </source>
</evidence>
<sequence>MDVGLTCSIRNMTRSRAPALPYSDMVRHVLGARYELSLAFIGRDRSKDLNMKLRGKNKPADVLSFPLTKTTGEITLCLERIKKEAKKFNHSYTQHVAFLFIHGLLHLKGLDHGSTMETEERRIMKFFQMR</sequence>
<keyword evidence="7" id="KW-0698">rRNA processing</keyword>
<dbReference type="AlphaFoldDB" id="A0A2H0QW80"/>
<evidence type="ECO:0000256" key="3">
    <source>
        <dbReference type="ARBA" id="ARBA00022723"/>
    </source>
</evidence>
<dbReference type="PANTHER" id="PTHR46986">
    <property type="entry name" value="ENDORIBONUCLEASE YBEY, CHLOROPLASTIC"/>
    <property type="match status" value="1"/>
</dbReference>
<dbReference type="EMBL" id="PCXL01000011">
    <property type="protein sequence ID" value="PIR38226.1"/>
    <property type="molecule type" value="Genomic_DNA"/>
</dbReference>
<dbReference type="GO" id="GO:0006364">
    <property type="term" value="P:rRNA processing"/>
    <property type="evidence" value="ECO:0007669"/>
    <property type="project" value="UniProtKB-UniRule"/>
</dbReference>
<evidence type="ECO:0000256" key="7">
    <source>
        <dbReference type="HAMAP-Rule" id="MF_00009"/>
    </source>
</evidence>
<evidence type="ECO:0000256" key="4">
    <source>
        <dbReference type="ARBA" id="ARBA00022759"/>
    </source>
</evidence>
<dbReference type="GO" id="GO:0004222">
    <property type="term" value="F:metalloendopeptidase activity"/>
    <property type="evidence" value="ECO:0007669"/>
    <property type="project" value="InterPro"/>
</dbReference>
<dbReference type="Proteomes" id="UP000231333">
    <property type="component" value="Unassembled WGS sequence"/>
</dbReference>
<reference evidence="8 9" key="1">
    <citation type="submission" date="2017-09" db="EMBL/GenBank/DDBJ databases">
        <title>Depth-based differentiation of microbial function through sediment-hosted aquifers and enrichment of novel symbionts in the deep terrestrial subsurface.</title>
        <authorList>
            <person name="Probst A.J."/>
            <person name="Ladd B."/>
            <person name="Jarett J.K."/>
            <person name="Geller-Mcgrath D.E."/>
            <person name="Sieber C.M."/>
            <person name="Emerson J.B."/>
            <person name="Anantharaman K."/>
            <person name="Thomas B.C."/>
            <person name="Malmstrom R."/>
            <person name="Stieglmeier M."/>
            <person name="Klingl A."/>
            <person name="Woyke T."/>
            <person name="Ryan C.M."/>
            <person name="Banfield J.F."/>
        </authorList>
    </citation>
    <scope>NUCLEOTIDE SEQUENCE [LARGE SCALE GENOMIC DNA]</scope>
    <source>
        <strain evidence="8">CG10_big_fil_rev_8_21_14_0_10_42_12</strain>
    </source>
</reference>
<dbReference type="InterPro" id="IPR023091">
    <property type="entry name" value="MetalPrtase_cat_dom_sf_prd"/>
</dbReference>
<comment type="cofactor">
    <cofactor evidence="7">
        <name>Zn(2+)</name>
        <dbReference type="ChEBI" id="CHEBI:29105"/>
    </cofactor>
    <text evidence="7">Binds 1 zinc ion.</text>
</comment>
<comment type="subcellular location">
    <subcellularLocation>
        <location evidence="7">Cytoplasm</location>
    </subcellularLocation>
</comment>
<dbReference type="PANTHER" id="PTHR46986:SF1">
    <property type="entry name" value="ENDORIBONUCLEASE YBEY, CHLOROPLASTIC"/>
    <property type="match status" value="1"/>
</dbReference>
<proteinExistence type="inferred from homology"/>
<keyword evidence="7" id="KW-0690">Ribosome biogenesis</keyword>
<feature type="binding site" evidence="7">
    <location>
        <position position="106"/>
    </location>
    <ligand>
        <name>Zn(2+)</name>
        <dbReference type="ChEBI" id="CHEBI:29105"/>
        <note>catalytic</note>
    </ligand>
</feature>
<accession>A0A2H0QW80</accession>
<evidence type="ECO:0000313" key="8">
    <source>
        <dbReference type="EMBL" id="PIR38226.1"/>
    </source>
</evidence>
<evidence type="ECO:0000313" key="9">
    <source>
        <dbReference type="Proteomes" id="UP000231333"/>
    </source>
</evidence>
<keyword evidence="4 7" id="KW-0255">Endonuclease</keyword>
<keyword evidence="7" id="KW-0963">Cytoplasm</keyword>
<dbReference type="Pfam" id="PF02130">
    <property type="entry name" value="YbeY"/>
    <property type="match status" value="1"/>
</dbReference>
<dbReference type="InterPro" id="IPR002036">
    <property type="entry name" value="YbeY"/>
</dbReference>
<feature type="binding site" evidence="7">
    <location>
        <position position="112"/>
    </location>
    <ligand>
        <name>Zn(2+)</name>
        <dbReference type="ChEBI" id="CHEBI:29105"/>
        <note>catalytic</note>
    </ligand>
</feature>
<dbReference type="Gene3D" id="3.40.390.30">
    <property type="entry name" value="Metalloproteases ('zincins'), catalytic domain"/>
    <property type="match status" value="1"/>
</dbReference>
<dbReference type="EC" id="3.1.-.-" evidence="7"/>
<keyword evidence="5 7" id="KW-0378">Hydrolase</keyword>
<evidence type="ECO:0000256" key="2">
    <source>
        <dbReference type="ARBA" id="ARBA00022722"/>
    </source>
</evidence>
<dbReference type="SUPFAM" id="SSF55486">
    <property type="entry name" value="Metalloproteases ('zincins'), catalytic domain"/>
    <property type="match status" value="1"/>
</dbReference>
<keyword evidence="2 7" id="KW-0540">Nuclease</keyword>
<dbReference type="GO" id="GO:0008270">
    <property type="term" value="F:zinc ion binding"/>
    <property type="evidence" value="ECO:0007669"/>
    <property type="project" value="UniProtKB-UniRule"/>
</dbReference>
<comment type="caution">
    <text evidence="8">The sequence shown here is derived from an EMBL/GenBank/DDBJ whole genome shotgun (WGS) entry which is preliminary data.</text>
</comment>
<dbReference type="HAMAP" id="MF_00009">
    <property type="entry name" value="Endoribonucl_YbeY"/>
    <property type="match status" value="1"/>
</dbReference>
<comment type="similarity">
    <text evidence="1 7">Belongs to the endoribonuclease YbeY family.</text>
</comment>
<protein>
    <recommendedName>
        <fullName evidence="7">Endoribonuclease YbeY</fullName>
        <ecNumber evidence="7">3.1.-.-</ecNumber>
    </recommendedName>
</protein>
<keyword evidence="3 7" id="KW-0479">Metal-binding</keyword>
<dbReference type="GO" id="GO:0004521">
    <property type="term" value="F:RNA endonuclease activity"/>
    <property type="evidence" value="ECO:0007669"/>
    <property type="project" value="UniProtKB-UniRule"/>
</dbReference>
<evidence type="ECO:0000256" key="5">
    <source>
        <dbReference type="ARBA" id="ARBA00022801"/>
    </source>
</evidence>
<dbReference type="GO" id="GO:0005737">
    <property type="term" value="C:cytoplasm"/>
    <property type="evidence" value="ECO:0007669"/>
    <property type="project" value="UniProtKB-SubCell"/>
</dbReference>
<organism evidence="8 9">
    <name type="scientific">Candidatus Zambryskibacteria bacterium CG10_big_fil_rev_8_21_14_0_10_42_12</name>
    <dbReference type="NCBI Taxonomy" id="1975115"/>
    <lineage>
        <taxon>Bacteria</taxon>
        <taxon>Candidatus Zambryskiibacteriota</taxon>
    </lineage>
</organism>
<name>A0A2H0QW80_9BACT</name>
<feature type="binding site" evidence="7">
    <location>
        <position position="102"/>
    </location>
    <ligand>
        <name>Zn(2+)</name>
        <dbReference type="ChEBI" id="CHEBI:29105"/>
        <note>catalytic</note>
    </ligand>
</feature>
<comment type="function">
    <text evidence="7">Single strand-specific metallo-endoribonuclease involved in late-stage 70S ribosome quality control and in maturation of the 3' terminus of the 16S rRNA.</text>
</comment>